<evidence type="ECO:0000313" key="1">
    <source>
        <dbReference type="EMBL" id="KAK7001479.1"/>
    </source>
</evidence>
<dbReference type="EMBL" id="JAWWNJ010000083">
    <property type="protein sequence ID" value="KAK7001479.1"/>
    <property type="molecule type" value="Genomic_DNA"/>
</dbReference>
<keyword evidence="2" id="KW-1185">Reference proteome</keyword>
<sequence length="253" mass="27479">MSPVPSSNANAYEPYELRGLSSNDSKTTATRWDALFGRTSRRSSSLLSSTTSTMHCALQLLRQSNKPRVSASDALTYDDDVAQFCGEARPSTNLDAYRHWLCPSSLKSIIDSTYSAATPYSDQATCGCCVSPPTFDADDVVDFVFRRTYSWIEVGDGKTAVRRGMVLCVIKALSVLDILCPCPRRGLPPPSFLSGVLILSTAASIPHLVYPTIMLPCKRESHPAELGEHVAWDGGALGMTRSEDGDVHRALLV</sequence>
<name>A0AAW0A5Q1_9AGAR</name>
<dbReference type="AlphaFoldDB" id="A0AAW0A5Q1"/>
<evidence type="ECO:0000313" key="2">
    <source>
        <dbReference type="Proteomes" id="UP001362999"/>
    </source>
</evidence>
<comment type="caution">
    <text evidence="1">The sequence shown here is derived from an EMBL/GenBank/DDBJ whole genome shotgun (WGS) entry which is preliminary data.</text>
</comment>
<reference evidence="1 2" key="1">
    <citation type="journal article" date="2024" name="J Genomics">
        <title>Draft genome sequencing and assembly of Favolaschia claudopus CIRM-BRFM 2984 isolated from oak limbs.</title>
        <authorList>
            <person name="Navarro D."/>
            <person name="Drula E."/>
            <person name="Chaduli D."/>
            <person name="Cazenave R."/>
            <person name="Ahrendt S."/>
            <person name="Wang J."/>
            <person name="Lipzen A."/>
            <person name="Daum C."/>
            <person name="Barry K."/>
            <person name="Grigoriev I.V."/>
            <person name="Favel A."/>
            <person name="Rosso M.N."/>
            <person name="Martin F."/>
        </authorList>
    </citation>
    <scope>NUCLEOTIDE SEQUENCE [LARGE SCALE GENOMIC DNA]</scope>
    <source>
        <strain evidence="1 2">CIRM-BRFM 2984</strain>
    </source>
</reference>
<proteinExistence type="predicted"/>
<organism evidence="1 2">
    <name type="scientific">Favolaschia claudopus</name>
    <dbReference type="NCBI Taxonomy" id="2862362"/>
    <lineage>
        <taxon>Eukaryota</taxon>
        <taxon>Fungi</taxon>
        <taxon>Dikarya</taxon>
        <taxon>Basidiomycota</taxon>
        <taxon>Agaricomycotina</taxon>
        <taxon>Agaricomycetes</taxon>
        <taxon>Agaricomycetidae</taxon>
        <taxon>Agaricales</taxon>
        <taxon>Marasmiineae</taxon>
        <taxon>Mycenaceae</taxon>
        <taxon>Favolaschia</taxon>
    </lineage>
</organism>
<accession>A0AAW0A5Q1</accession>
<protein>
    <submittedName>
        <fullName evidence="1">Uncharacterized protein</fullName>
    </submittedName>
</protein>
<gene>
    <name evidence="1" type="ORF">R3P38DRAFT_3217062</name>
</gene>
<dbReference type="Proteomes" id="UP001362999">
    <property type="component" value="Unassembled WGS sequence"/>
</dbReference>